<dbReference type="InterPro" id="IPR036770">
    <property type="entry name" value="Ankyrin_rpt-contain_sf"/>
</dbReference>
<keyword evidence="2 5" id="KW-0863">Zinc-finger</keyword>
<dbReference type="InterPro" id="IPR038508">
    <property type="entry name" value="ArfGAP_dom_sf"/>
</dbReference>
<feature type="domain" description="Arf-GAP" evidence="8">
    <location>
        <begin position="408"/>
        <end position="535"/>
    </location>
</feature>
<keyword evidence="3" id="KW-0862">Zinc</keyword>
<evidence type="ECO:0000256" key="1">
    <source>
        <dbReference type="ARBA" id="ARBA00022723"/>
    </source>
</evidence>
<feature type="domain" description="PH" evidence="7">
    <location>
        <begin position="279"/>
        <end position="377"/>
    </location>
</feature>
<keyword evidence="1" id="KW-0479">Metal-binding</keyword>
<dbReference type="GeneID" id="42004296"/>
<dbReference type="GO" id="GO:0005096">
    <property type="term" value="F:GTPase activator activity"/>
    <property type="evidence" value="ECO:0007669"/>
    <property type="project" value="InterPro"/>
</dbReference>
<dbReference type="InterPro" id="IPR004148">
    <property type="entry name" value="BAR_dom"/>
</dbReference>
<dbReference type="Gene3D" id="1.25.40.20">
    <property type="entry name" value="Ankyrin repeat-containing domain"/>
    <property type="match status" value="1"/>
</dbReference>
<proteinExistence type="predicted"/>
<feature type="repeat" description="ANK" evidence="4">
    <location>
        <begin position="565"/>
        <end position="597"/>
    </location>
</feature>
<dbReference type="GO" id="GO:0005737">
    <property type="term" value="C:cytoplasm"/>
    <property type="evidence" value="ECO:0007669"/>
    <property type="project" value="InterPro"/>
</dbReference>
<dbReference type="SUPFAM" id="SSF57863">
    <property type="entry name" value="ArfGap/RecO-like zinc finger"/>
    <property type="match status" value="1"/>
</dbReference>
<dbReference type="PROSITE" id="PS50003">
    <property type="entry name" value="PH_DOMAIN"/>
    <property type="match status" value="1"/>
</dbReference>
<dbReference type="Proteomes" id="UP000319731">
    <property type="component" value="Unassembled WGS sequence"/>
</dbReference>
<evidence type="ECO:0000256" key="2">
    <source>
        <dbReference type="ARBA" id="ARBA00022771"/>
    </source>
</evidence>
<keyword evidence="4" id="KW-0040">ANK repeat</keyword>
<dbReference type="InterPro" id="IPR002110">
    <property type="entry name" value="Ankyrin_rpt"/>
</dbReference>
<dbReference type="SUPFAM" id="SSF50729">
    <property type="entry name" value="PH domain-like"/>
    <property type="match status" value="1"/>
</dbReference>
<feature type="region of interest" description="Disordered" evidence="6">
    <location>
        <begin position="682"/>
        <end position="789"/>
    </location>
</feature>
<feature type="compositionally biased region" description="Low complexity" evidence="6">
    <location>
        <begin position="758"/>
        <end position="771"/>
    </location>
</feature>
<organism evidence="9 10">
    <name type="scientific">Synchytrium microbalum</name>
    <dbReference type="NCBI Taxonomy" id="1806994"/>
    <lineage>
        <taxon>Eukaryota</taxon>
        <taxon>Fungi</taxon>
        <taxon>Fungi incertae sedis</taxon>
        <taxon>Chytridiomycota</taxon>
        <taxon>Chytridiomycota incertae sedis</taxon>
        <taxon>Chytridiomycetes</taxon>
        <taxon>Synchytriales</taxon>
        <taxon>Synchytriaceae</taxon>
        <taxon>Synchytrium</taxon>
    </lineage>
</organism>
<dbReference type="InterPro" id="IPR045258">
    <property type="entry name" value="ACAP1/2/3-like"/>
</dbReference>
<accession>A0A507C3E4</accession>
<dbReference type="OrthoDB" id="10266696at2759"/>
<dbReference type="InterPro" id="IPR001849">
    <property type="entry name" value="PH_domain"/>
</dbReference>
<dbReference type="InterPro" id="IPR037278">
    <property type="entry name" value="ARFGAP/RecO"/>
</dbReference>
<dbReference type="PROSITE" id="PS50088">
    <property type="entry name" value="ANK_REPEAT"/>
    <property type="match status" value="2"/>
</dbReference>
<dbReference type="PROSITE" id="PS50115">
    <property type="entry name" value="ARFGAP"/>
    <property type="match status" value="1"/>
</dbReference>
<reference evidence="9 10" key="1">
    <citation type="journal article" date="2019" name="Sci. Rep.">
        <title>Comparative genomics of chytrid fungi reveal insights into the obligate biotrophic and pathogenic lifestyle of Synchytrium endobioticum.</title>
        <authorList>
            <person name="van de Vossenberg B.T.L.H."/>
            <person name="Warris S."/>
            <person name="Nguyen H.D.T."/>
            <person name="van Gent-Pelzer M.P.E."/>
            <person name="Joly D.L."/>
            <person name="van de Geest H.C."/>
            <person name="Bonants P.J.M."/>
            <person name="Smith D.S."/>
            <person name="Levesque C.A."/>
            <person name="van der Lee T.A.J."/>
        </authorList>
    </citation>
    <scope>NUCLEOTIDE SEQUENCE [LARGE SCALE GENOMIC DNA]</scope>
    <source>
        <strain evidence="9 10">JEL517</strain>
    </source>
</reference>
<evidence type="ECO:0000259" key="7">
    <source>
        <dbReference type="PROSITE" id="PS50003"/>
    </source>
</evidence>
<dbReference type="EMBL" id="QEAO01000015">
    <property type="protein sequence ID" value="TPX34182.1"/>
    <property type="molecule type" value="Genomic_DNA"/>
</dbReference>
<dbReference type="PANTHER" id="PTHR23180">
    <property type="entry name" value="CENTAURIN/ARF"/>
    <property type="match status" value="1"/>
</dbReference>
<dbReference type="InterPro" id="IPR001164">
    <property type="entry name" value="ArfGAP_dom"/>
</dbReference>
<dbReference type="STRING" id="1806994.A0A507C3E4"/>
<evidence type="ECO:0000256" key="5">
    <source>
        <dbReference type="PROSITE-ProRule" id="PRU00288"/>
    </source>
</evidence>
<feature type="compositionally biased region" description="Low complexity" evidence="6">
    <location>
        <begin position="686"/>
        <end position="731"/>
    </location>
</feature>
<feature type="repeat" description="ANK" evidence="4">
    <location>
        <begin position="598"/>
        <end position="630"/>
    </location>
</feature>
<dbReference type="RefSeq" id="XP_031024979.1">
    <property type="nucleotide sequence ID" value="XM_031168999.1"/>
</dbReference>
<dbReference type="InterPro" id="IPR011993">
    <property type="entry name" value="PH-like_dom_sf"/>
</dbReference>
<dbReference type="Pfam" id="PF00169">
    <property type="entry name" value="PH"/>
    <property type="match status" value="1"/>
</dbReference>
<evidence type="ECO:0000259" key="8">
    <source>
        <dbReference type="PROSITE" id="PS50115"/>
    </source>
</evidence>
<evidence type="ECO:0000256" key="3">
    <source>
        <dbReference type="ARBA" id="ARBA00022833"/>
    </source>
</evidence>
<dbReference type="PROSITE" id="PS50297">
    <property type="entry name" value="ANK_REP_REGION"/>
    <property type="match status" value="2"/>
</dbReference>
<dbReference type="PRINTS" id="PR00405">
    <property type="entry name" value="REVINTRACTNG"/>
</dbReference>
<dbReference type="GO" id="GO:0008270">
    <property type="term" value="F:zinc ion binding"/>
    <property type="evidence" value="ECO:0007669"/>
    <property type="project" value="UniProtKB-KW"/>
</dbReference>
<evidence type="ECO:0008006" key="11">
    <source>
        <dbReference type="Google" id="ProtNLM"/>
    </source>
</evidence>
<dbReference type="InterPro" id="IPR027267">
    <property type="entry name" value="AH/BAR_dom_sf"/>
</dbReference>
<dbReference type="CDD" id="cd08204">
    <property type="entry name" value="ArfGap"/>
    <property type="match status" value="1"/>
</dbReference>
<dbReference type="SMART" id="SM00233">
    <property type="entry name" value="PH"/>
    <property type="match status" value="1"/>
</dbReference>
<evidence type="ECO:0000256" key="4">
    <source>
        <dbReference type="PROSITE-ProRule" id="PRU00023"/>
    </source>
</evidence>
<gene>
    <name evidence="9" type="ORF">SmJEL517_g03071</name>
</gene>
<feature type="compositionally biased region" description="Basic and acidic residues" evidence="6">
    <location>
        <begin position="624"/>
        <end position="640"/>
    </location>
</feature>
<keyword evidence="10" id="KW-1185">Reference proteome</keyword>
<dbReference type="Gene3D" id="1.10.220.150">
    <property type="entry name" value="Arf GTPase activating protein"/>
    <property type="match status" value="1"/>
</dbReference>
<dbReference type="PANTHER" id="PTHR23180:SF160">
    <property type="entry name" value="ADP-RIBOSYLATION FACTOR GTPASE-ACTIVATING PROTEIN EFFECTOR PROTEIN 1"/>
    <property type="match status" value="1"/>
</dbReference>
<evidence type="ECO:0000313" key="10">
    <source>
        <dbReference type="Proteomes" id="UP000319731"/>
    </source>
</evidence>
<dbReference type="Pfam" id="PF16746">
    <property type="entry name" value="BAR_3"/>
    <property type="match status" value="1"/>
</dbReference>
<protein>
    <recommendedName>
        <fullName evidence="11">Arf-GAP with coiled-coil, ANK repeat and PH domain-containing protein</fullName>
    </recommendedName>
</protein>
<evidence type="ECO:0000256" key="6">
    <source>
        <dbReference type="SAM" id="MobiDB-lite"/>
    </source>
</evidence>
<dbReference type="Pfam" id="PF01412">
    <property type="entry name" value="ArfGap"/>
    <property type="match status" value="1"/>
</dbReference>
<dbReference type="Gene3D" id="1.20.1270.60">
    <property type="entry name" value="Arfaptin homology (AH) domain/BAR domain"/>
    <property type="match status" value="1"/>
</dbReference>
<dbReference type="SMART" id="SM00105">
    <property type="entry name" value="ArfGap"/>
    <property type="match status" value="1"/>
</dbReference>
<dbReference type="Pfam" id="PF12796">
    <property type="entry name" value="Ank_2"/>
    <property type="match status" value="1"/>
</dbReference>
<dbReference type="SUPFAM" id="SSF103657">
    <property type="entry name" value="BAR/IMD domain-like"/>
    <property type="match status" value="1"/>
</dbReference>
<dbReference type="AlphaFoldDB" id="A0A507C3E4"/>
<evidence type="ECO:0000313" key="9">
    <source>
        <dbReference type="EMBL" id="TPX34182.1"/>
    </source>
</evidence>
<sequence length="789" mass="88553">MSRPITSVGSLPIEESFADTPLFRSSLHQAESHALNLDASIKNMIQLQTEMSSAMEVYADKQIQFAEELKSFASPQDDMILTAIDQFSSVLKDIERSRSLMNMHIRDVFTTPFSQFQSKELQPIRNLSRGWADANASYDSSMNKYLSKKPKDPGIDECADEAAKDRKFLHRKGVEYCLKLQDMDKRRKFELVENVVALIYTLNAFFHTGFALLKDLEPTMRELTDYLYKMRTDHQNISDTVDSSTFLNTFTQSADGADLYNPAKPIIPAGSPPRHRDSAPSKQGWLHMVKTLGRNNNKTSWVRRYFELKDDTLSYYEDIRETQKSMIDLRICMIRDAFVGERRFCFEIVSPSKTYTLQAYNEYDCKEWITLLQSSVSRALHSNAGSNSSLNTVIATVDGTTQPADTAPDASRQLRDVPGNDQCADCGAPEVEWVSCNLGTLVCINCSGIHRGLGRHISKVRSLLFDRWEPELINMLKALGNQRVNRIFEDRLIRGKAFSITKPTPDSDRVLKEKYISMKYVGKEMVWQPETGSELVLAQAVRNGDLPKALHCLVLNADINELDLYGNTPLHYAVKQNDTSMVEFLLQWRADVNVQDQAKMTPLHIATVTGNMSLVSQLLKRGARPNDKDAEGKTPLDYALDRSGDGDSFVKIVTILRLTIFETEEQQLSVVSKDKYGMSEAMENLSTSGSPSRDSSSPNMNSNNAYNINNNSIMNNNNSITSNMSISSSSPSPRPGIPPRMNSFGLDEQDTSAVWGDSRSNMSSPLRSSTLSPPPSMMTAAHKKVNPEQ</sequence>
<dbReference type="Gene3D" id="2.30.29.30">
    <property type="entry name" value="Pleckstrin-homology domain (PH domain)/Phosphotyrosine-binding domain (PTB)"/>
    <property type="match status" value="1"/>
</dbReference>
<feature type="region of interest" description="Disordered" evidence="6">
    <location>
        <begin position="621"/>
        <end position="640"/>
    </location>
</feature>
<comment type="caution">
    <text evidence="9">The sequence shown here is derived from an EMBL/GenBank/DDBJ whole genome shotgun (WGS) entry which is preliminary data.</text>
</comment>
<dbReference type="SMART" id="SM00248">
    <property type="entry name" value="ANK"/>
    <property type="match status" value="3"/>
</dbReference>
<dbReference type="SUPFAM" id="SSF48403">
    <property type="entry name" value="Ankyrin repeat"/>
    <property type="match status" value="1"/>
</dbReference>
<name>A0A507C3E4_9FUNG</name>